<dbReference type="Pfam" id="PF23914">
    <property type="entry name" value="TPR_CcmH_CycH"/>
    <property type="match status" value="1"/>
</dbReference>
<accession>A0A2R8BQL6</accession>
<evidence type="ECO:0000313" key="4">
    <source>
        <dbReference type="EMBL" id="SPJ22474.1"/>
    </source>
</evidence>
<dbReference type="Gene3D" id="1.25.40.10">
    <property type="entry name" value="Tetratricopeptide repeat domain"/>
    <property type="match status" value="1"/>
</dbReference>
<dbReference type="OrthoDB" id="9815847at2"/>
<dbReference type="SUPFAM" id="SSF48452">
    <property type="entry name" value="TPR-like"/>
    <property type="match status" value="1"/>
</dbReference>
<dbReference type="Proteomes" id="UP000244912">
    <property type="component" value="Unassembled WGS sequence"/>
</dbReference>
<evidence type="ECO:0000259" key="3">
    <source>
        <dbReference type="Pfam" id="PF23914"/>
    </source>
</evidence>
<dbReference type="RefSeq" id="WP_108892365.1">
    <property type="nucleotide sequence ID" value="NZ_ONZF01000001.1"/>
</dbReference>
<dbReference type="NCBIfam" id="TIGR03142">
    <property type="entry name" value="cytochro_ccmI"/>
    <property type="match status" value="1"/>
</dbReference>
<evidence type="ECO:0000256" key="2">
    <source>
        <dbReference type="SAM" id="MobiDB-lite"/>
    </source>
</evidence>
<feature type="domain" description="Cytochrome c-type biogenesis protein H TPR" evidence="3">
    <location>
        <begin position="151"/>
        <end position="283"/>
    </location>
</feature>
<evidence type="ECO:0000256" key="1">
    <source>
        <dbReference type="ARBA" id="ARBA00022748"/>
    </source>
</evidence>
<evidence type="ECO:0000313" key="5">
    <source>
        <dbReference type="Proteomes" id="UP000244912"/>
    </source>
</evidence>
<sequence>MLFWIAAIVIAALGALPIIGAVLRGAGDASGRTDMAIYRDQLAEVERDLARGTLTEAEAEQTRAEVARRLLDADRRQAPTTALAPRTARIVAAATVALAVMAGGVALYITQGAPGYPDLPLRTRLAQAEDQRANRPNQAQAEAEALSSLPEPLTPEPEFAALLDRLRRTMEERPDDSEGWTLLARNEARIGDFRAAARAQERAVALLGEDAASADIALLGEFMVLAAGGFVSPQAESRFDAALARDPNNGRALYFKGLTLAQTGRPDRAFGIWRALLEATPGDAPWNGPIRAQIGQVAARAGIDYVPPGPDAAPGPTAEDMENAAGMTPEAREEMIRGMVEGLSQRLATEGGPAPDWARLISALGVLGQTDRAAAIADEARQVFANQPDDVALIEDAAAAASAE</sequence>
<feature type="region of interest" description="Disordered" evidence="2">
    <location>
        <begin position="129"/>
        <end position="151"/>
    </location>
</feature>
<dbReference type="GO" id="GO:0017004">
    <property type="term" value="P:cytochrome complex assembly"/>
    <property type="evidence" value="ECO:0007669"/>
    <property type="project" value="UniProtKB-KW"/>
</dbReference>
<dbReference type="InterPro" id="IPR011990">
    <property type="entry name" value="TPR-like_helical_dom_sf"/>
</dbReference>
<keyword evidence="1" id="KW-0201">Cytochrome c-type biogenesis</keyword>
<reference evidence="4 5" key="1">
    <citation type="submission" date="2018-03" db="EMBL/GenBank/DDBJ databases">
        <authorList>
            <person name="Keele B.F."/>
        </authorList>
    </citation>
    <scope>NUCLEOTIDE SEQUENCE [LARGE SCALE GENOMIC DNA]</scope>
    <source>
        <strain evidence="4 5">CECT 8504</strain>
    </source>
</reference>
<protein>
    <recommendedName>
        <fullName evidence="3">Cytochrome c-type biogenesis protein H TPR domain-containing protein</fullName>
    </recommendedName>
</protein>
<dbReference type="InterPro" id="IPR056413">
    <property type="entry name" value="TPR_CcmH_CycH"/>
</dbReference>
<name>A0A2R8BQL6_9RHOB</name>
<dbReference type="EMBL" id="ONZF01000001">
    <property type="protein sequence ID" value="SPJ22474.1"/>
    <property type="molecule type" value="Genomic_DNA"/>
</dbReference>
<gene>
    <name evidence="4" type="ORF">PAA8504_00268</name>
</gene>
<proteinExistence type="predicted"/>
<dbReference type="AlphaFoldDB" id="A0A2R8BQL6"/>
<keyword evidence="5" id="KW-1185">Reference proteome</keyword>
<dbReference type="InterPro" id="IPR017560">
    <property type="entry name" value="Cyt_c_biogenesis_CcmI"/>
</dbReference>
<organism evidence="4 5">
    <name type="scientific">Palleronia abyssalis</name>
    <dbReference type="NCBI Taxonomy" id="1501240"/>
    <lineage>
        <taxon>Bacteria</taxon>
        <taxon>Pseudomonadati</taxon>
        <taxon>Pseudomonadota</taxon>
        <taxon>Alphaproteobacteria</taxon>
        <taxon>Rhodobacterales</taxon>
        <taxon>Roseobacteraceae</taxon>
        <taxon>Palleronia</taxon>
    </lineage>
</organism>